<keyword evidence="3" id="KW-1185">Reference proteome</keyword>
<evidence type="ECO:0000313" key="3">
    <source>
        <dbReference type="Proteomes" id="UP000243524"/>
    </source>
</evidence>
<proteinExistence type="predicted"/>
<keyword evidence="1" id="KW-0812">Transmembrane</keyword>
<reference evidence="2 3" key="1">
    <citation type="submission" date="2017-06" db="EMBL/GenBank/DDBJ databases">
        <title>the draft geome sequence of Illustriluteabacillus marina B3227.</title>
        <authorList>
            <person name="He R.-H."/>
            <person name="Du Z.-J."/>
        </authorList>
    </citation>
    <scope>NUCLEOTIDE SEQUENCE [LARGE SCALE GENOMIC DNA]</scope>
    <source>
        <strain evidence="2 3">B3227</strain>
    </source>
</reference>
<keyword evidence="1" id="KW-1133">Transmembrane helix</keyword>
<comment type="caution">
    <text evidence="2">The sequence shown here is derived from an EMBL/GenBank/DDBJ whole genome shotgun (WGS) entry which is preliminary data.</text>
</comment>
<dbReference type="EMBL" id="PJNH01000004">
    <property type="protein sequence ID" value="PKR76862.1"/>
    <property type="molecule type" value="Genomic_DNA"/>
</dbReference>
<sequence>MRKTLPYVVVSLLVITSILTVYYYDKNQKAESEIIFKEMLIFRNHVTGTVRAVNAQDENMMKDTAHRIIAFETFHSKRIEFEHSELALNNFESAVRMLATVEPQQYPEVYEVLDDIHDVVINYLRKDMKEKDIIHSSENVEPYIETFVNQVEQLSKK</sequence>
<evidence type="ECO:0000313" key="2">
    <source>
        <dbReference type="EMBL" id="PKR76862.1"/>
    </source>
</evidence>
<dbReference type="AlphaFoldDB" id="A0A2I0QRA0"/>
<evidence type="ECO:0000256" key="1">
    <source>
        <dbReference type="SAM" id="Phobius"/>
    </source>
</evidence>
<protein>
    <submittedName>
        <fullName evidence="2">Uncharacterized protein</fullName>
    </submittedName>
</protein>
<dbReference type="Proteomes" id="UP000243524">
    <property type="component" value="Unassembled WGS sequence"/>
</dbReference>
<name>A0A2I0QRA0_9BACI</name>
<dbReference type="OrthoDB" id="2973797at2"/>
<organism evidence="2 3">
    <name type="scientific">Halalkalibacillus sediminis</name>
    <dbReference type="NCBI Taxonomy" id="2018042"/>
    <lineage>
        <taxon>Bacteria</taxon>
        <taxon>Bacillati</taxon>
        <taxon>Bacillota</taxon>
        <taxon>Bacilli</taxon>
        <taxon>Bacillales</taxon>
        <taxon>Bacillaceae</taxon>
        <taxon>Halalkalibacillus</taxon>
    </lineage>
</organism>
<feature type="transmembrane region" description="Helical" evidence="1">
    <location>
        <begin position="6"/>
        <end position="24"/>
    </location>
</feature>
<dbReference type="RefSeq" id="WP_101332612.1">
    <property type="nucleotide sequence ID" value="NZ_PJNH01000004.1"/>
</dbReference>
<gene>
    <name evidence="2" type="ORF">CEY16_13695</name>
</gene>
<keyword evidence="1" id="KW-0472">Membrane</keyword>
<accession>A0A2I0QRA0</accession>